<dbReference type="STRING" id="328396.RU93_GL002184"/>
<evidence type="ECO:0000256" key="2">
    <source>
        <dbReference type="ARBA" id="ARBA00022679"/>
    </source>
</evidence>
<dbReference type="PANTHER" id="PTHR43017:SF1">
    <property type="entry name" value="ACETYLTRANSFERASE YJL218W-RELATED"/>
    <property type="match status" value="1"/>
</dbReference>
<proteinExistence type="inferred from homology"/>
<keyword evidence="8" id="KW-1185">Reference proteome</keyword>
<evidence type="ECO:0000313" key="8">
    <source>
        <dbReference type="Proteomes" id="UP000182149"/>
    </source>
</evidence>
<dbReference type="Proteomes" id="UP000182149">
    <property type="component" value="Unassembled WGS sequence"/>
</dbReference>
<protein>
    <recommendedName>
        <fullName evidence="5">Acetyltransferase</fullName>
        <ecNumber evidence="5">2.3.1.-</ecNumber>
    </recommendedName>
</protein>
<feature type="domain" description="Maltose/galactoside acetyltransferase" evidence="6">
    <location>
        <begin position="7"/>
        <end position="61"/>
    </location>
</feature>
<evidence type="ECO:0000256" key="4">
    <source>
        <dbReference type="ARBA" id="ARBA00023315"/>
    </source>
</evidence>
<dbReference type="FunFam" id="2.160.10.10:FF:000025">
    <property type="entry name" value="Hexapeptide-repeat containing-acetyltransferase"/>
    <property type="match status" value="1"/>
</dbReference>
<name>A0A1L8QS97_9ENTE</name>
<dbReference type="Pfam" id="PF12464">
    <property type="entry name" value="Mac"/>
    <property type="match status" value="1"/>
</dbReference>
<gene>
    <name evidence="7" type="ORF">RU93_GL002184</name>
</gene>
<dbReference type="EC" id="2.3.1.-" evidence="5"/>
<keyword evidence="3" id="KW-0677">Repeat</keyword>
<dbReference type="AlphaFoldDB" id="A0A1L8QS97"/>
<comment type="caution">
    <text evidence="7">The sequence shown here is derived from an EMBL/GenBank/DDBJ whole genome shotgun (WGS) entry which is preliminary data.</text>
</comment>
<organism evidence="7 8">
    <name type="scientific">Enterococcus aquimarinus</name>
    <dbReference type="NCBI Taxonomy" id="328396"/>
    <lineage>
        <taxon>Bacteria</taxon>
        <taxon>Bacillati</taxon>
        <taxon>Bacillota</taxon>
        <taxon>Bacilli</taxon>
        <taxon>Lactobacillales</taxon>
        <taxon>Enterococcaceae</taxon>
        <taxon>Enterococcus</taxon>
    </lineage>
</organism>
<dbReference type="Pfam" id="PF00132">
    <property type="entry name" value="Hexapep"/>
    <property type="match status" value="1"/>
</dbReference>
<dbReference type="SMART" id="SM01266">
    <property type="entry name" value="Mac"/>
    <property type="match status" value="1"/>
</dbReference>
<dbReference type="SUPFAM" id="SSF51161">
    <property type="entry name" value="Trimeric LpxA-like enzymes"/>
    <property type="match status" value="1"/>
</dbReference>
<reference evidence="7 8" key="1">
    <citation type="submission" date="2014-12" db="EMBL/GenBank/DDBJ databases">
        <title>Draft genome sequences of 29 type strains of Enterococci.</title>
        <authorList>
            <person name="Zhong Z."/>
            <person name="Sun Z."/>
            <person name="Liu W."/>
            <person name="Zhang W."/>
            <person name="Zhang H."/>
        </authorList>
    </citation>
    <scope>NUCLEOTIDE SEQUENCE [LARGE SCALE GENOMIC DNA]</scope>
    <source>
        <strain evidence="7 8">DSM 17690</strain>
    </source>
</reference>
<dbReference type="GO" id="GO:0008870">
    <property type="term" value="F:galactoside O-acetyltransferase activity"/>
    <property type="evidence" value="ECO:0007669"/>
    <property type="project" value="TreeGrafter"/>
</dbReference>
<dbReference type="PANTHER" id="PTHR43017">
    <property type="entry name" value="GALACTOSIDE O-ACETYLTRANSFERASE"/>
    <property type="match status" value="1"/>
</dbReference>
<evidence type="ECO:0000313" key="7">
    <source>
        <dbReference type="EMBL" id="OJG10405.1"/>
    </source>
</evidence>
<dbReference type="Gene3D" id="2.160.10.10">
    <property type="entry name" value="Hexapeptide repeat proteins"/>
    <property type="match status" value="1"/>
</dbReference>
<evidence type="ECO:0000256" key="3">
    <source>
        <dbReference type="ARBA" id="ARBA00022737"/>
    </source>
</evidence>
<evidence type="ECO:0000256" key="1">
    <source>
        <dbReference type="ARBA" id="ARBA00007274"/>
    </source>
</evidence>
<dbReference type="InterPro" id="IPR001451">
    <property type="entry name" value="Hexapep"/>
</dbReference>
<comment type="similarity">
    <text evidence="1 5">Belongs to the transferase hexapeptide repeat family.</text>
</comment>
<dbReference type="InterPro" id="IPR024688">
    <property type="entry name" value="Mac_dom"/>
</dbReference>
<evidence type="ECO:0000259" key="6">
    <source>
        <dbReference type="SMART" id="SM01266"/>
    </source>
</evidence>
<sequence>MDLEESKRRMHDKKLYYAGQPELIADQLTYLEKNFDYNQLRPSQLEEKQTLLKQLFAEIGEGCYIEAPFHANWGGKHVHLGSHVYVNYNLTLVDDTHIYIGDHVMIAPNVVIATGTHPIHPGLRRKEAQYNLPVHIQDNVWLGAGCLVMPGVTIGENSVIGAGSVVTKDIPANVVAVGNPCRVLRDISEKDLTVYHKESLIDIE</sequence>
<dbReference type="RefSeq" id="WP_071874883.1">
    <property type="nucleotide sequence ID" value="NZ_JBHSHF010000017.1"/>
</dbReference>
<dbReference type="OrthoDB" id="9812571at2"/>
<evidence type="ECO:0000256" key="5">
    <source>
        <dbReference type="RuleBase" id="RU367021"/>
    </source>
</evidence>
<dbReference type="InterPro" id="IPR011004">
    <property type="entry name" value="Trimer_LpxA-like_sf"/>
</dbReference>
<dbReference type="CDD" id="cd03357">
    <property type="entry name" value="LbH_MAT_GAT"/>
    <property type="match status" value="1"/>
</dbReference>
<keyword evidence="2 5" id="KW-0808">Transferase</keyword>
<dbReference type="InterPro" id="IPR039369">
    <property type="entry name" value="LacA-like"/>
</dbReference>
<keyword evidence="4 5" id="KW-0012">Acyltransferase</keyword>
<accession>A0A1L8QS97</accession>
<dbReference type="EMBL" id="JXKD01000008">
    <property type="protein sequence ID" value="OJG10405.1"/>
    <property type="molecule type" value="Genomic_DNA"/>
</dbReference>